<gene>
    <name evidence="2" type="ORF">SAMN05421766_103685</name>
</gene>
<keyword evidence="1" id="KW-0732">Signal</keyword>
<organism evidence="2 3">
    <name type="scientific">Zobellia uliginosa</name>
    <dbReference type="NCBI Taxonomy" id="143224"/>
    <lineage>
        <taxon>Bacteria</taxon>
        <taxon>Pseudomonadati</taxon>
        <taxon>Bacteroidota</taxon>
        <taxon>Flavobacteriia</taxon>
        <taxon>Flavobacteriales</taxon>
        <taxon>Flavobacteriaceae</taxon>
        <taxon>Zobellia</taxon>
    </lineage>
</organism>
<protein>
    <recommendedName>
        <fullName evidence="4">GLPGLI family protein</fullName>
    </recommendedName>
</protein>
<evidence type="ECO:0000256" key="1">
    <source>
        <dbReference type="SAM" id="SignalP"/>
    </source>
</evidence>
<sequence length="255" mass="29575">MKKLFLVSIVMCFFLVSQAQINEIGKHDLEELTEKIFKKHYKENYTAHQVRKSKSLLDSIFLHTNTSHSIEIKADYTTKTPSIKTVVSKDSNVRVVTAYPSNLPEIKIVQYSKNKKQLFLFSDYVVQLKLEGEVRIQIDAIYNLSDDTYLFSCTRFGFWTNSEDVHAFTVNLISGSFNSNTNMVFSEKLETFYPQLPPEIDTKPYFKIIFNKEDKILTTPIHKDGEIKGIHLYKYDNVKKEFTSLGKEEAPLTQK</sequence>
<accession>A0ABY1KWL3</accession>
<comment type="caution">
    <text evidence="2">The sequence shown here is derived from an EMBL/GenBank/DDBJ whole genome shotgun (WGS) entry which is preliminary data.</text>
</comment>
<evidence type="ECO:0008006" key="4">
    <source>
        <dbReference type="Google" id="ProtNLM"/>
    </source>
</evidence>
<evidence type="ECO:0000313" key="2">
    <source>
        <dbReference type="EMBL" id="SIS73249.1"/>
    </source>
</evidence>
<name>A0ABY1KWL3_9FLAO</name>
<keyword evidence="3" id="KW-1185">Reference proteome</keyword>
<evidence type="ECO:0000313" key="3">
    <source>
        <dbReference type="Proteomes" id="UP000185728"/>
    </source>
</evidence>
<reference evidence="2 3" key="1">
    <citation type="submission" date="2017-01" db="EMBL/GenBank/DDBJ databases">
        <authorList>
            <person name="Varghese N."/>
            <person name="Submissions S."/>
        </authorList>
    </citation>
    <scope>NUCLEOTIDE SEQUENCE [LARGE SCALE GENOMIC DNA]</scope>
    <source>
        <strain evidence="2 3">DSM 2061</strain>
    </source>
</reference>
<dbReference type="EMBL" id="FTOB01000003">
    <property type="protein sequence ID" value="SIS73249.1"/>
    <property type="molecule type" value="Genomic_DNA"/>
</dbReference>
<dbReference type="Proteomes" id="UP000185728">
    <property type="component" value="Unassembled WGS sequence"/>
</dbReference>
<proteinExistence type="predicted"/>
<feature type="signal peptide" evidence="1">
    <location>
        <begin position="1"/>
        <end position="19"/>
    </location>
</feature>
<feature type="chain" id="PRO_5045620801" description="GLPGLI family protein" evidence="1">
    <location>
        <begin position="20"/>
        <end position="255"/>
    </location>
</feature>
<dbReference type="RefSeq" id="WP_139327665.1">
    <property type="nucleotide sequence ID" value="NZ_FTOB01000003.1"/>
</dbReference>